<protein>
    <submittedName>
        <fullName evidence="2">Uncharacterized protein</fullName>
    </submittedName>
</protein>
<evidence type="ECO:0000313" key="3">
    <source>
        <dbReference type="Proteomes" id="UP000184267"/>
    </source>
</evidence>
<keyword evidence="3" id="KW-1185">Reference proteome</keyword>
<gene>
    <name evidence="2" type="ORF">TRAPUB_3234</name>
</gene>
<dbReference type="EMBL" id="MNAD01001366">
    <property type="protein sequence ID" value="OJT05884.1"/>
    <property type="molecule type" value="Genomic_DNA"/>
</dbReference>
<name>A0A1M2VE77_TRAPU</name>
<comment type="caution">
    <text evidence="2">The sequence shown here is derived from an EMBL/GenBank/DDBJ whole genome shotgun (WGS) entry which is preliminary data.</text>
</comment>
<reference evidence="2 3" key="1">
    <citation type="submission" date="2016-10" db="EMBL/GenBank/DDBJ databases">
        <title>Genome sequence of the basidiomycete white-rot fungus Trametes pubescens.</title>
        <authorList>
            <person name="Makela M.R."/>
            <person name="Granchi Z."/>
            <person name="Peng M."/>
            <person name="De Vries R.P."/>
            <person name="Grigoriev I."/>
            <person name="Riley R."/>
            <person name="Hilden K."/>
        </authorList>
    </citation>
    <scope>NUCLEOTIDE SEQUENCE [LARGE SCALE GENOMIC DNA]</scope>
    <source>
        <strain evidence="2 3">FBCC735</strain>
    </source>
</reference>
<dbReference type="Proteomes" id="UP000184267">
    <property type="component" value="Unassembled WGS sequence"/>
</dbReference>
<feature type="region of interest" description="Disordered" evidence="1">
    <location>
        <begin position="54"/>
        <end position="82"/>
    </location>
</feature>
<feature type="compositionally biased region" description="Polar residues" evidence="1">
    <location>
        <begin position="58"/>
        <end position="70"/>
    </location>
</feature>
<organism evidence="2 3">
    <name type="scientific">Trametes pubescens</name>
    <name type="common">White-rot fungus</name>
    <dbReference type="NCBI Taxonomy" id="154538"/>
    <lineage>
        <taxon>Eukaryota</taxon>
        <taxon>Fungi</taxon>
        <taxon>Dikarya</taxon>
        <taxon>Basidiomycota</taxon>
        <taxon>Agaricomycotina</taxon>
        <taxon>Agaricomycetes</taxon>
        <taxon>Polyporales</taxon>
        <taxon>Polyporaceae</taxon>
        <taxon>Trametes</taxon>
    </lineage>
</organism>
<sequence length="82" mass="8923">MADAADAIGYGISARARPRRQRTRHRARRVGIKLDLAVYNESDELDLAVQNDAWPTSDDLTGSGPDSVSRPSIFAGDNAGYF</sequence>
<accession>A0A1M2VE77</accession>
<dbReference type="AlphaFoldDB" id="A0A1M2VE77"/>
<evidence type="ECO:0000313" key="2">
    <source>
        <dbReference type="EMBL" id="OJT05884.1"/>
    </source>
</evidence>
<evidence type="ECO:0000256" key="1">
    <source>
        <dbReference type="SAM" id="MobiDB-lite"/>
    </source>
</evidence>
<proteinExistence type="predicted"/>